<accession>A0ACB5U3Z5</accession>
<dbReference type="Proteomes" id="UP001165101">
    <property type="component" value="Unassembled WGS sequence"/>
</dbReference>
<evidence type="ECO:0000313" key="2">
    <source>
        <dbReference type="Proteomes" id="UP001165101"/>
    </source>
</evidence>
<gene>
    <name evidence="1" type="ORF">Cboi01_000572100</name>
</gene>
<evidence type="ECO:0000313" key="1">
    <source>
        <dbReference type="EMBL" id="GMF01016.1"/>
    </source>
</evidence>
<dbReference type="EMBL" id="BSXV01004682">
    <property type="protein sequence ID" value="GMF01016.1"/>
    <property type="molecule type" value="Genomic_DNA"/>
</dbReference>
<reference evidence="1" key="1">
    <citation type="submission" date="2023-04" db="EMBL/GenBank/DDBJ databases">
        <title>Candida boidinii NBRC 1967.</title>
        <authorList>
            <person name="Ichikawa N."/>
            <person name="Sato H."/>
            <person name="Tonouchi N."/>
        </authorList>
    </citation>
    <scope>NUCLEOTIDE SEQUENCE</scope>
    <source>
        <strain evidence="1">NBRC 1967</strain>
    </source>
</reference>
<proteinExistence type="predicted"/>
<keyword evidence="2" id="KW-1185">Reference proteome</keyword>
<name>A0ACB5U3Z5_CANBO</name>
<organism evidence="1 2">
    <name type="scientific">Candida boidinii</name>
    <name type="common">Yeast</name>
    <dbReference type="NCBI Taxonomy" id="5477"/>
    <lineage>
        <taxon>Eukaryota</taxon>
        <taxon>Fungi</taxon>
        <taxon>Dikarya</taxon>
        <taxon>Ascomycota</taxon>
        <taxon>Saccharomycotina</taxon>
        <taxon>Pichiomycetes</taxon>
        <taxon>Pichiales</taxon>
        <taxon>Pichiaceae</taxon>
        <taxon>Ogataea</taxon>
        <taxon>Ogataea/Candida clade</taxon>
    </lineage>
</organism>
<sequence length="300" mass="33293">MKYPEGKLTYEIVEEIGAANAFDDVLKKHGDISHVLHTASPFAYGIGKSPEEAFKIPAVQGTRNILQAIKDYGHNVKHVVITSSFAAITELDESLHPVYTEKSWTSLTWDMVGDSEMLGYCCSKKLAEETAWDFVKTESPNFALTTIIPPYMFGPQVFDFQVGKSLNLSNQMLLGVLAIDPSETKPQKQMSGVYLDVRDAALVHVAPLSTTTMNNKRVMAAGGKFCAQDLLNSMNQTSFLKGKVAIGDPSYCDTEEYRKSLKTIDNSESIKLLGDIKFNNLNYIIADTFLQYYKVNNLMG</sequence>
<comment type="caution">
    <text evidence="1">The sequence shown here is derived from an EMBL/GenBank/DDBJ whole genome shotgun (WGS) entry which is preliminary data.</text>
</comment>
<protein>
    <submittedName>
        <fullName evidence="1">Unnamed protein product</fullName>
    </submittedName>
</protein>